<dbReference type="EMBL" id="JACHZG010000001">
    <property type="protein sequence ID" value="MBB3327153.1"/>
    <property type="molecule type" value="Genomic_DNA"/>
</dbReference>
<organism evidence="2 3">
    <name type="scientific">Microlunatus antarcticus</name>
    <dbReference type="NCBI Taxonomy" id="53388"/>
    <lineage>
        <taxon>Bacteria</taxon>
        <taxon>Bacillati</taxon>
        <taxon>Actinomycetota</taxon>
        <taxon>Actinomycetes</taxon>
        <taxon>Propionibacteriales</taxon>
        <taxon>Propionibacteriaceae</taxon>
        <taxon>Microlunatus</taxon>
    </lineage>
</organism>
<keyword evidence="1" id="KW-0472">Membrane</keyword>
<reference evidence="2 3" key="1">
    <citation type="submission" date="2020-08" db="EMBL/GenBank/DDBJ databases">
        <title>Sequencing the genomes of 1000 actinobacteria strains.</title>
        <authorList>
            <person name="Klenk H.-P."/>
        </authorList>
    </citation>
    <scope>NUCLEOTIDE SEQUENCE [LARGE SCALE GENOMIC DNA]</scope>
    <source>
        <strain evidence="2 3">DSM 11053</strain>
    </source>
</reference>
<dbReference type="RefSeq" id="WP_183338179.1">
    <property type="nucleotide sequence ID" value="NZ_JACHZG010000001.1"/>
</dbReference>
<dbReference type="AlphaFoldDB" id="A0A7W5JVS6"/>
<gene>
    <name evidence="2" type="ORF">FHX39_002097</name>
</gene>
<evidence type="ECO:0000313" key="3">
    <source>
        <dbReference type="Proteomes" id="UP000565572"/>
    </source>
</evidence>
<keyword evidence="3" id="KW-1185">Reference proteome</keyword>
<name>A0A7W5JVS6_9ACTN</name>
<comment type="caution">
    <text evidence="2">The sequence shown here is derived from an EMBL/GenBank/DDBJ whole genome shotgun (WGS) entry which is preliminary data.</text>
</comment>
<keyword evidence="1" id="KW-0812">Transmembrane</keyword>
<feature type="transmembrane region" description="Helical" evidence="1">
    <location>
        <begin position="6"/>
        <end position="26"/>
    </location>
</feature>
<keyword evidence="1" id="KW-1133">Transmembrane helix</keyword>
<evidence type="ECO:0000313" key="2">
    <source>
        <dbReference type="EMBL" id="MBB3327153.1"/>
    </source>
</evidence>
<sequence length="142" mass="15620">MEWGFYLVGVVLAAGLGFAGGQVALLSDRRRRATEPESRTPEARFRLEHLDGLTWALVNVGDAPGSLVRVLPFVDGLEQWPPQPVAGQVETATSELLPTLAPHESMSVWFSRHDPGRQVIVSWTAENNVRMGPVRLDVPTPR</sequence>
<proteinExistence type="predicted"/>
<dbReference type="Proteomes" id="UP000565572">
    <property type="component" value="Unassembled WGS sequence"/>
</dbReference>
<evidence type="ECO:0000256" key="1">
    <source>
        <dbReference type="SAM" id="Phobius"/>
    </source>
</evidence>
<accession>A0A7W5JVS6</accession>
<protein>
    <submittedName>
        <fullName evidence="2">Uncharacterized protein</fullName>
    </submittedName>
</protein>